<evidence type="ECO:0000313" key="2">
    <source>
        <dbReference type="Proteomes" id="UP001172386"/>
    </source>
</evidence>
<name>A0ACC3A3Z9_9EURO</name>
<dbReference type="Proteomes" id="UP001172386">
    <property type="component" value="Unassembled WGS sequence"/>
</dbReference>
<accession>A0ACC3A3Z9</accession>
<dbReference type="EMBL" id="JAPDRQ010000107">
    <property type="protein sequence ID" value="KAJ9654999.1"/>
    <property type="molecule type" value="Genomic_DNA"/>
</dbReference>
<organism evidence="1 2">
    <name type="scientific">Neophaeococcomyces mojaviensis</name>
    <dbReference type="NCBI Taxonomy" id="3383035"/>
    <lineage>
        <taxon>Eukaryota</taxon>
        <taxon>Fungi</taxon>
        <taxon>Dikarya</taxon>
        <taxon>Ascomycota</taxon>
        <taxon>Pezizomycotina</taxon>
        <taxon>Eurotiomycetes</taxon>
        <taxon>Chaetothyriomycetidae</taxon>
        <taxon>Chaetothyriales</taxon>
        <taxon>Chaetothyriales incertae sedis</taxon>
        <taxon>Neophaeococcomyces</taxon>
    </lineage>
</organism>
<proteinExistence type="predicted"/>
<evidence type="ECO:0000313" key="1">
    <source>
        <dbReference type="EMBL" id="KAJ9654999.1"/>
    </source>
</evidence>
<reference evidence="1" key="1">
    <citation type="submission" date="2022-10" db="EMBL/GenBank/DDBJ databases">
        <title>Culturing micro-colonial fungi from biological soil crusts in the Mojave desert and describing Neophaeococcomyces mojavensis, and introducing the new genera and species Taxawa tesnikishii.</title>
        <authorList>
            <person name="Kurbessoian T."/>
            <person name="Stajich J.E."/>
        </authorList>
    </citation>
    <scope>NUCLEOTIDE SEQUENCE</scope>
    <source>
        <strain evidence="1">JES_112</strain>
    </source>
</reference>
<protein>
    <submittedName>
        <fullName evidence="1">Uncharacterized protein</fullName>
    </submittedName>
</protein>
<comment type="caution">
    <text evidence="1">The sequence shown here is derived from an EMBL/GenBank/DDBJ whole genome shotgun (WGS) entry which is preliminary data.</text>
</comment>
<gene>
    <name evidence="1" type="ORF">H2198_006044</name>
</gene>
<keyword evidence="2" id="KW-1185">Reference proteome</keyword>
<sequence length="807" mass="91614">MSRPRAVDAPTAYAYKDLGNGEIRLLELDCKDQREHLTGTLRHWQTLCDPDKPSCAPFPSYTALSHHWDPKPEAEDVLPTLLLYDETEHKSYALPLRPSLHAALLAIRGRMKTEEWKRKTWTTHIWVDAICINQRSSSDKDKQLGKMGDIYNEAQAVIIWLGELDDDTLRGIKFIRSLQKLKLLQDFLTLERHIADWRCLVMLTRKPWFQRLWIVQEIAAARDAVVLVGDQSVSWDDFASALSILVSQFEQVRTMIGKTGYFARYRDPFGEVKLSAANVLVETRNRLLRKKADGDIAEHLKTLEALLTSLSMFEVTEQHDIVYAILWLSSDASQGVKKAYTRAHSYTMRTPRHEDNRNGHKRDSLAPYTYVSTSLPRRLSLSDQFLSVPATIAEQKQADERLKDTGIKINYEQTVFELCKQVLTHIIETTQRLDIICFHWAPQPRLHDLDATPPRHHDEVEHPSWLLYTQRNTYESSSKVTVSIQEPGDSVPALSETVRRVNADPLIGMPGSKRRPYLACGRTRAASAKIEGRTLHAYGYILNAIDVDAGVASDAIVPWKWRVELEWTDNNISPPDQFWRTLVADKGPDDEPPPPRFRLACKWAFELGPKPPATKRKSDGSCRHNPIGPNLNLEKIRNQGDGEAPLKEFLDCAIATVWNRKLFRTEQYQEHMGQAKSSFIGLGPEQLQRGDVVCILWGCAVPVVLRPAAKASQGLNVNGNHPAGEISPTPVINVVDEPSSHGTENALRPRQVSDKGKSRPNLNVRVIPDVHEDYTFVGECYVHGMMNGEIFNWAERNGRDVQDFRIH</sequence>